<accession>A0A8R1IIK5</accession>
<feature type="chain" id="PRO_5035820502" evidence="1">
    <location>
        <begin position="19"/>
        <end position="77"/>
    </location>
</feature>
<feature type="signal peptide" evidence="1">
    <location>
        <begin position="1"/>
        <end position="18"/>
    </location>
</feature>
<evidence type="ECO:0000256" key="1">
    <source>
        <dbReference type="SAM" id="SignalP"/>
    </source>
</evidence>
<dbReference type="Proteomes" id="UP000005237">
    <property type="component" value="Unassembled WGS sequence"/>
</dbReference>
<organism evidence="2 3">
    <name type="scientific">Caenorhabditis japonica</name>
    <dbReference type="NCBI Taxonomy" id="281687"/>
    <lineage>
        <taxon>Eukaryota</taxon>
        <taxon>Metazoa</taxon>
        <taxon>Ecdysozoa</taxon>
        <taxon>Nematoda</taxon>
        <taxon>Chromadorea</taxon>
        <taxon>Rhabditida</taxon>
        <taxon>Rhabditina</taxon>
        <taxon>Rhabditomorpha</taxon>
        <taxon>Rhabditoidea</taxon>
        <taxon>Rhabditidae</taxon>
        <taxon>Peloderinae</taxon>
        <taxon>Caenorhabditis</taxon>
    </lineage>
</organism>
<keyword evidence="3" id="KW-1185">Reference proteome</keyword>
<sequence>MSCLQTQVSLSSLSLSFAQFLISVKVTHPKGTIIVGYAQFVICAMRTDIDEENDDANSVQSSRRYTFQIAHIHNFDR</sequence>
<proteinExistence type="predicted"/>
<evidence type="ECO:0000313" key="2">
    <source>
        <dbReference type="EnsemblMetazoa" id="CJA32083.1"/>
    </source>
</evidence>
<reference evidence="2" key="2">
    <citation type="submission" date="2022-06" db="UniProtKB">
        <authorList>
            <consortium name="EnsemblMetazoa"/>
        </authorList>
    </citation>
    <scope>IDENTIFICATION</scope>
    <source>
        <strain evidence="2">DF5081</strain>
    </source>
</reference>
<evidence type="ECO:0000313" key="3">
    <source>
        <dbReference type="Proteomes" id="UP000005237"/>
    </source>
</evidence>
<protein>
    <submittedName>
        <fullName evidence="2">Uncharacterized protein</fullName>
    </submittedName>
</protein>
<keyword evidence="1" id="KW-0732">Signal</keyword>
<name>A0A8R1IIK5_CAEJA</name>
<dbReference type="AlphaFoldDB" id="A0A8R1IIK5"/>
<dbReference type="EnsemblMetazoa" id="CJA32083.1">
    <property type="protein sequence ID" value="CJA32083.1"/>
    <property type="gene ID" value="WBGene00207930"/>
</dbReference>
<reference evidence="3" key="1">
    <citation type="submission" date="2010-08" db="EMBL/GenBank/DDBJ databases">
        <authorList>
            <consortium name="Caenorhabditis japonica Sequencing Consortium"/>
            <person name="Wilson R.K."/>
        </authorList>
    </citation>
    <scope>NUCLEOTIDE SEQUENCE [LARGE SCALE GENOMIC DNA]</scope>
    <source>
        <strain evidence="3">DF5081</strain>
    </source>
</reference>